<dbReference type="Pfam" id="PF07610">
    <property type="entry name" value="DUF1573"/>
    <property type="match status" value="1"/>
</dbReference>
<evidence type="ECO:0000313" key="2">
    <source>
        <dbReference type="EMBL" id="GAA3952982.1"/>
    </source>
</evidence>
<keyword evidence="1" id="KW-0732">Signal</keyword>
<feature type="chain" id="PRO_5045235248" evidence="1">
    <location>
        <begin position="16"/>
        <end position="148"/>
    </location>
</feature>
<reference evidence="3" key="1">
    <citation type="journal article" date="2019" name="Int. J. Syst. Evol. Microbiol.">
        <title>The Global Catalogue of Microorganisms (GCM) 10K type strain sequencing project: providing services to taxonomists for standard genome sequencing and annotation.</title>
        <authorList>
            <consortium name="The Broad Institute Genomics Platform"/>
            <consortium name="The Broad Institute Genome Sequencing Center for Infectious Disease"/>
            <person name="Wu L."/>
            <person name="Ma J."/>
        </authorList>
    </citation>
    <scope>NUCLEOTIDE SEQUENCE [LARGE SCALE GENOMIC DNA]</scope>
    <source>
        <strain evidence="3">JCM 17338</strain>
    </source>
</reference>
<comment type="caution">
    <text evidence="2">The sequence shown here is derived from an EMBL/GenBank/DDBJ whole genome shotgun (WGS) entry which is preliminary data.</text>
</comment>
<proteinExistence type="predicted"/>
<keyword evidence="3" id="KW-1185">Reference proteome</keyword>
<sequence>MKKIFILAITTLSFAACRNANNSTAEISTAAVENSTSAIAPADAAVITFERDIFDFEKIEEGASVEHEFKFKNTGKSPLIISNATATCGCTIPETPKEPILPGKEGVIKVIFNSLGKAGMQDKVVTITSNANPNINTVHLVGEVLAKK</sequence>
<dbReference type="Proteomes" id="UP001501081">
    <property type="component" value="Unassembled WGS sequence"/>
</dbReference>
<dbReference type="PANTHER" id="PTHR37833">
    <property type="entry name" value="LIPOPROTEIN-RELATED"/>
    <property type="match status" value="1"/>
</dbReference>
<organism evidence="2 3">
    <name type="scientific">Pedobacter ginsengiterrae</name>
    <dbReference type="NCBI Taxonomy" id="871696"/>
    <lineage>
        <taxon>Bacteria</taxon>
        <taxon>Pseudomonadati</taxon>
        <taxon>Bacteroidota</taxon>
        <taxon>Sphingobacteriia</taxon>
        <taxon>Sphingobacteriales</taxon>
        <taxon>Sphingobacteriaceae</taxon>
        <taxon>Pedobacter</taxon>
    </lineage>
</organism>
<dbReference type="InterPro" id="IPR011467">
    <property type="entry name" value="DUF1573"/>
</dbReference>
<dbReference type="PROSITE" id="PS51257">
    <property type="entry name" value="PROKAR_LIPOPROTEIN"/>
    <property type="match status" value="1"/>
</dbReference>
<dbReference type="PANTHER" id="PTHR37833:SF1">
    <property type="entry name" value="SIGNAL PEPTIDE PROTEIN"/>
    <property type="match status" value="1"/>
</dbReference>
<evidence type="ECO:0000313" key="3">
    <source>
        <dbReference type="Proteomes" id="UP001501081"/>
    </source>
</evidence>
<protein>
    <submittedName>
        <fullName evidence="2">DUF1573 domain-containing protein</fullName>
    </submittedName>
</protein>
<gene>
    <name evidence="2" type="ORF">GCM10022246_04010</name>
</gene>
<accession>A0ABP7NS25</accession>
<name>A0ABP7NS25_9SPHI</name>
<dbReference type="RefSeq" id="WP_344764502.1">
    <property type="nucleotide sequence ID" value="NZ_BAABAK010000001.1"/>
</dbReference>
<dbReference type="InterPro" id="IPR013783">
    <property type="entry name" value="Ig-like_fold"/>
</dbReference>
<dbReference type="Gene3D" id="2.60.40.10">
    <property type="entry name" value="Immunoglobulins"/>
    <property type="match status" value="1"/>
</dbReference>
<dbReference type="EMBL" id="BAABAK010000001">
    <property type="protein sequence ID" value="GAA3952982.1"/>
    <property type="molecule type" value="Genomic_DNA"/>
</dbReference>
<evidence type="ECO:0000256" key="1">
    <source>
        <dbReference type="SAM" id="SignalP"/>
    </source>
</evidence>
<feature type="signal peptide" evidence="1">
    <location>
        <begin position="1"/>
        <end position="15"/>
    </location>
</feature>